<gene>
    <name evidence="1" type="ORF">BW47_06745</name>
</gene>
<keyword evidence="2" id="KW-1185">Reference proteome</keyword>
<sequence>MKKIFIFAITILPLIIFSVNFSIFYENTIFNGTKYFSNTFIPKISYTSDNFKFIASMKFSNDGKYPPFYNEFYKDYYIKFQDAGIILSLENIEVKMGNFKNYDIINSPYSLFISSLGHSKPIISIKYEDQKFLYESRYMLSSYKANETINKGINLKYYAIKLNNFTFGFEETAVYVNRIFDFEYLSNPLPNFFIQYYRVNNLYGNIFNDNSLMGFFGNYKGEKYTIFGQILIDDFNANRFFNPQNDTVDKMAWSFGTVFQYNKLKIKLFHAGATKYTFQPSSIATSSNAFYYGYTYYNTLEINGYPISYEDTYVGYKYGENNIAFMVAAEYNGNIKFNTAVELVVSGTKSPINPWTDKDTFEPNFNLLNESKLEKCVFFYLNIVKNFDIITLGIRSKFGKIFNVLEKVIPDDANKLPYFSPSDKDKNIIEISAFFELSL</sequence>
<reference evidence="1 2" key="1">
    <citation type="submission" date="2014-02" db="EMBL/GenBank/DDBJ databases">
        <title>Diversity of Thermotogales isolates from hydrothermal vents.</title>
        <authorList>
            <person name="Haverkamp T.H.A."/>
            <person name="Lossouarn J."/>
            <person name="Geslin C."/>
            <person name="Nesbo C.L."/>
        </authorList>
    </citation>
    <scope>NUCLEOTIDE SEQUENCE [LARGE SCALE GENOMIC DNA]</scope>
    <source>
        <strain evidence="1 2">431</strain>
    </source>
</reference>
<evidence type="ECO:0008006" key="3">
    <source>
        <dbReference type="Google" id="ProtNLM"/>
    </source>
</evidence>
<name>A0ABN4UVL6_9BACT</name>
<dbReference type="RefSeq" id="WP_012057476.1">
    <property type="nucleotide sequence ID" value="NZ_CP007389.1"/>
</dbReference>
<evidence type="ECO:0000313" key="2">
    <source>
        <dbReference type="Proteomes" id="UP000185490"/>
    </source>
</evidence>
<accession>A0ABN4UVL6</accession>
<proteinExistence type="predicted"/>
<evidence type="ECO:0000313" key="1">
    <source>
        <dbReference type="EMBL" id="APT74208.1"/>
    </source>
</evidence>
<organism evidence="1 2">
    <name type="scientific">Thermosipho melanesiensis</name>
    <dbReference type="NCBI Taxonomy" id="46541"/>
    <lineage>
        <taxon>Bacteria</taxon>
        <taxon>Thermotogati</taxon>
        <taxon>Thermotogota</taxon>
        <taxon>Thermotogae</taxon>
        <taxon>Thermotogales</taxon>
        <taxon>Fervidobacteriaceae</taxon>
        <taxon>Thermosipho</taxon>
    </lineage>
</organism>
<protein>
    <recommendedName>
        <fullName evidence="3">Alginate export domain-containing protein</fullName>
    </recommendedName>
</protein>
<dbReference type="Proteomes" id="UP000185490">
    <property type="component" value="Chromosome"/>
</dbReference>
<dbReference type="EMBL" id="CP007389">
    <property type="protein sequence ID" value="APT74208.1"/>
    <property type="molecule type" value="Genomic_DNA"/>
</dbReference>